<keyword evidence="2" id="KW-1185">Reference proteome</keyword>
<dbReference type="PIRSF" id="PIRSF037834">
    <property type="entry name" value="PA_CoA_Oase3"/>
    <property type="match status" value="1"/>
</dbReference>
<dbReference type="SUPFAM" id="SSF47240">
    <property type="entry name" value="Ferritin-like"/>
    <property type="match status" value="1"/>
</dbReference>
<dbReference type="InterPro" id="IPR011882">
    <property type="entry name" value="PaaC"/>
</dbReference>
<dbReference type="AlphaFoldDB" id="A0A160T2M0"/>
<evidence type="ECO:0000313" key="1">
    <source>
        <dbReference type="EMBL" id="CUS02805.2"/>
    </source>
</evidence>
<dbReference type="NCBIfam" id="TIGR02158">
    <property type="entry name" value="PA_CoA_Oxy3"/>
    <property type="match status" value="1"/>
</dbReference>
<reference evidence="1" key="1">
    <citation type="submission" date="2016-01" db="EMBL/GenBank/DDBJ databases">
        <authorList>
            <person name="Mcilroy J.S."/>
            <person name="Karst M S."/>
            <person name="Albertsen M."/>
        </authorList>
    </citation>
    <scope>NUCLEOTIDE SEQUENCE</scope>
    <source>
        <strain evidence="1">Cfx-K</strain>
    </source>
</reference>
<proteinExistence type="predicted"/>
<dbReference type="OrthoDB" id="9789947at2"/>
<dbReference type="InterPro" id="IPR052703">
    <property type="entry name" value="Aromatic_CoA_ox/epox"/>
</dbReference>
<dbReference type="RefSeq" id="WP_095042377.1">
    <property type="nucleotide sequence ID" value="NZ_LN890655.1"/>
</dbReference>
<dbReference type="PANTHER" id="PTHR30458">
    <property type="entry name" value="PHENYLACETIC ACID DEGRADATION PROTEIN PAA"/>
    <property type="match status" value="1"/>
</dbReference>
<dbReference type="InterPro" id="IPR007814">
    <property type="entry name" value="PaaA_PaaC"/>
</dbReference>
<dbReference type="Pfam" id="PF05138">
    <property type="entry name" value="PaaA_PaaC"/>
    <property type="match status" value="1"/>
</dbReference>
<dbReference type="GO" id="GO:0010124">
    <property type="term" value="P:phenylacetate catabolic process"/>
    <property type="evidence" value="ECO:0007669"/>
    <property type="project" value="InterPro"/>
</dbReference>
<dbReference type="KEGG" id="pbf:CFX0092_A0927"/>
<name>A0A160T2M0_9CHLR</name>
<dbReference type="EMBL" id="LN890655">
    <property type="protein sequence ID" value="CUS02805.2"/>
    <property type="molecule type" value="Genomic_DNA"/>
</dbReference>
<dbReference type="InterPro" id="IPR012347">
    <property type="entry name" value="Ferritin-like"/>
</dbReference>
<sequence>MDDATRAALAQRLLALADDELILAHRNSEWAGHGPILEEDIAFANIALDELGHAAIWYGLLGELTGDDPDRLAFFRGPGDYRNAQLVELPRGDWAFSMARQYLFDAAEQVTLRQLAHSAYRPLAEAAAKIATEEVYHLRHTSLWLRRLGLGTAESHARAQAALDALWPYARQLFAPLPGDEVLIAAAIVPPPALLQEEWEALTRPFLAACDLRLPDEALPRRMIPRTEHTEHLMALLAEMQSVARLDPAAEW</sequence>
<dbReference type="InterPro" id="IPR009078">
    <property type="entry name" value="Ferritin-like_SF"/>
</dbReference>
<gene>
    <name evidence="1" type="ORF">CFX0092_A0927</name>
</gene>
<dbReference type="PANTHER" id="PTHR30458:SF0">
    <property type="entry name" value="1,2-PHENYLACETYL-COA EPOXIDASE, SUBUNIT C"/>
    <property type="match status" value="1"/>
</dbReference>
<dbReference type="GO" id="GO:0005829">
    <property type="term" value="C:cytosol"/>
    <property type="evidence" value="ECO:0007669"/>
    <property type="project" value="TreeGrafter"/>
</dbReference>
<accession>A0A160T2M0</accession>
<protein>
    <submittedName>
        <fullName evidence="1">Phenylacetate-CoA oxygenase, PaaI subunit</fullName>
    </submittedName>
</protein>
<dbReference type="Gene3D" id="1.20.1260.10">
    <property type="match status" value="1"/>
</dbReference>
<dbReference type="Proteomes" id="UP000215027">
    <property type="component" value="Chromosome I"/>
</dbReference>
<organism evidence="1 2">
    <name type="scientific">Candidatus Promineifilum breve</name>
    <dbReference type="NCBI Taxonomy" id="1806508"/>
    <lineage>
        <taxon>Bacteria</taxon>
        <taxon>Bacillati</taxon>
        <taxon>Chloroflexota</taxon>
        <taxon>Ardenticatenia</taxon>
        <taxon>Candidatus Promineifilales</taxon>
        <taxon>Candidatus Promineifilaceae</taxon>
        <taxon>Candidatus Promineifilum</taxon>
    </lineage>
</organism>
<evidence type="ECO:0000313" key="2">
    <source>
        <dbReference type="Proteomes" id="UP000215027"/>
    </source>
</evidence>